<dbReference type="EMBL" id="HBUE01339309">
    <property type="protein sequence ID" value="CAG6597656.1"/>
    <property type="molecule type" value="Transcribed_RNA"/>
</dbReference>
<evidence type="ECO:0000313" key="1">
    <source>
        <dbReference type="EMBL" id="CAG6597656.1"/>
    </source>
</evidence>
<dbReference type="EMBL" id="HBUE01108067">
    <property type="protein sequence ID" value="CAG6487782.1"/>
    <property type="molecule type" value="Transcribed_RNA"/>
</dbReference>
<proteinExistence type="predicted"/>
<name>A0A8D8KVW1_CULPI</name>
<protein>
    <submittedName>
        <fullName evidence="1">(northern house mosquito) hypothetical protein</fullName>
    </submittedName>
</protein>
<reference evidence="1" key="1">
    <citation type="submission" date="2021-05" db="EMBL/GenBank/DDBJ databases">
        <authorList>
            <person name="Alioto T."/>
            <person name="Alioto T."/>
            <person name="Gomez Garrido J."/>
        </authorList>
    </citation>
    <scope>NUCLEOTIDE SEQUENCE</scope>
</reference>
<dbReference type="AlphaFoldDB" id="A0A8D8KVW1"/>
<organism evidence="1">
    <name type="scientific">Culex pipiens</name>
    <name type="common">House mosquito</name>
    <dbReference type="NCBI Taxonomy" id="7175"/>
    <lineage>
        <taxon>Eukaryota</taxon>
        <taxon>Metazoa</taxon>
        <taxon>Ecdysozoa</taxon>
        <taxon>Arthropoda</taxon>
        <taxon>Hexapoda</taxon>
        <taxon>Insecta</taxon>
        <taxon>Pterygota</taxon>
        <taxon>Neoptera</taxon>
        <taxon>Endopterygota</taxon>
        <taxon>Diptera</taxon>
        <taxon>Nematocera</taxon>
        <taxon>Culicoidea</taxon>
        <taxon>Culicidae</taxon>
        <taxon>Culicinae</taxon>
        <taxon>Culicini</taxon>
        <taxon>Culex</taxon>
        <taxon>Culex</taxon>
    </lineage>
</organism>
<sequence>MTTTDEVRPSNFSFWIWTNVKSTLWLDARPPAGAGRRNPHVVRGPQINHASLQHRSKPIGPSKNGLMWHHFLAVFLLSGCPHPTKVMLWRRWHLVSRICNGIHRNRQF</sequence>
<accession>A0A8D8KVW1</accession>
<dbReference type="EMBL" id="HBUE01232478">
    <property type="protein sequence ID" value="CAG6545509.1"/>
    <property type="molecule type" value="Transcribed_RNA"/>
</dbReference>